<dbReference type="Proteomes" id="UP000186228">
    <property type="component" value="Unassembled WGS sequence"/>
</dbReference>
<keyword evidence="3" id="KW-0418">Kinase</keyword>
<dbReference type="InterPro" id="IPR000600">
    <property type="entry name" value="ROK"/>
</dbReference>
<keyword evidence="4" id="KW-1185">Reference proteome</keyword>
<dbReference type="PROSITE" id="PS01125">
    <property type="entry name" value="ROK"/>
    <property type="match status" value="1"/>
</dbReference>
<gene>
    <name evidence="3" type="ORF">GA0061100_103608</name>
</gene>
<comment type="similarity">
    <text evidence="1">Belongs to the ROK (NagC/XylR) family.</text>
</comment>
<feature type="region of interest" description="Disordered" evidence="2">
    <location>
        <begin position="322"/>
        <end position="345"/>
    </location>
</feature>
<evidence type="ECO:0000256" key="2">
    <source>
        <dbReference type="SAM" id="MobiDB-lite"/>
    </source>
</evidence>
<accession>A0A1C3UZD4</accession>
<dbReference type="AlphaFoldDB" id="A0A1C3UZD4"/>
<dbReference type="PANTHER" id="PTHR18964">
    <property type="entry name" value="ROK (REPRESSOR, ORF, KINASE) FAMILY"/>
    <property type="match status" value="1"/>
</dbReference>
<dbReference type="RefSeq" id="WP_075853211.1">
    <property type="nucleotide sequence ID" value="NZ_FMAC01000003.1"/>
</dbReference>
<proteinExistence type="inferred from homology"/>
<sequence length="345" mass="35472">MKKVALAFDLGGTELRAALIDDAGCLLAFSSLSTDAAGGPAAVIRQIELLAETVLTETPDLSPIGIGIGAPGPLDPDAGVVIAAPTLVGWHEVPLADILHSHFQLPVRLENDANAAALGEWRYGAGRGAGSMVFVTVSTGIGGGVIADGRILHGRRGLAAEIGHMTITSEGERCFCGAVGCFEAVASGTALGRRATARTRPSDGSVLRSLAADADVTGRHVVEAARKGDADALELLDAEARWLGIGFTNLLHLYSPDVLVMGGGISHGFDLLHDQMVATVRERAMPAYRNVPIVAAQLGRHAGLIGAASLIFDGYGKADFEPMSPKSTDKPGTSVSAGKKEASNG</sequence>
<dbReference type="GO" id="GO:0016301">
    <property type="term" value="F:kinase activity"/>
    <property type="evidence" value="ECO:0007669"/>
    <property type="project" value="UniProtKB-KW"/>
</dbReference>
<dbReference type="STRING" id="52131.GA0061100_103608"/>
<organism evidence="3 4">
    <name type="scientific">Rhizobium hainanense</name>
    <dbReference type="NCBI Taxonomy" id="52131"/>
    <lineage>
        <taxon>Bacteria</taxon>
        <taxon>Pseudomonadati</taxon>
        <taxon>Pseudomonadota</taxon>
        <taxon>Alphaproteobacteria</taxon>
        <taxon>Hyphomicrobiales</taxon>
        <taxon>Rhizobiaceae</taxon>
        <taxon>Rhizobium/Agrobacterium group</taxon>
        <taxon>Rhizobium</taxon>
    </lineage>
</organism>
<protein>
    <submittedName>
        <fullName evidence="3">Glucokinase</fullName>
    </submittedName>
</protein>
<evidence type="ECO:0000313" key="4">
    <source>
        <dbReference type="Proteomes" id="UP000186228"/>
    </source>
</evidence>
<dbReference type="CDD" id="cd24068">
    <property type="entry name" value="ASKHA_NBD_ROK_FnNanK-like"/>
    <property type="match status" value="1"/>
</dbReference>
<dbReference type="PANTHER" id="PTHR18964:SF149">
    <property type="entry name" value="BIFUNCTIONAL UDP-N-ACETYLGLUCOSAMINE 2-EPIMERASE_N-ACETYLMANNOSAMINE KINASE"/>
    <property type="match status" value="1"/>
</dbReference>
<reference evidence="4" key="1">
    <citation type="submission" date="2016-08" db="EMBL/GenBank/DDBJ databases">
        <authorList>
            <person name="Varghese N."/>
            <person name="Submissions Spin"/>
        </authorList>
    </citation>
    <scope>NUCLEOTIDE SEQUENCE [LARGE SCALE GENOMIC DNA]</scope>
    <source>
        <strain evidence="4">CCBAU 57015</strain>
    </source>
</reference>
<evidence type="ECO:0000256" key="1">
    <source>
        <dbReference type="ARBA" id="ARBA00006479"/>
    </source>
</evidence>
<keyword evidence="3" id="KW-0808">Transferase</keyword>
<evidence type="ECO:0000313" key="3">
    <source>
        <dbReference type="EMBL" id="SCB20795.1"/>
    </source>
</evidence>
<name>A0A1C3UZD4_9HYPH</name>
<dbReference type="InterPro" id="IPR049874">
    <property type="entry name" value="ROK_cs"/>
</dbReference>
<dbReference type="Gene3D" id="3.30.420.40">
    <property type="match status" value="2"/>
</dbReference>
<dbReference type="EMBL" id="FMAC01000003">
    <property type="protein sequence ID" value="SCB20795.1"/>
    <property type="molecule type" value="Genomic_DNA"/>
</dbReference>
<dbReference type="OrthoDB" id="9810372at2"/>
<dbReference type="SUPFAM" id="SSF53067">
    <property type="entry name" value="Actin-like ATPase domain"/>
    <property type="match status" value="1"/>
</dbReference>
<dbReference type="InterPro" id="IPR043129">
    <property type="entry name" value="ATPase_NBD"/>
</dbReference>
<dbReference type="Pfam" id="PF00480">
    <property type="entry name" value="ROK"/>
    <property type="match status" value="1"/>
</dbReference>